<name>A0AAW0IC66_MYOGA</name>
<comment type="caution">
    <text evidence="2">The sequence shown here is derived from an EMBL/GenBank/DDBJ whole genome shotgun (WGS) entry which is preliminary data.</text>
</comment>
<evidence type="ECO:0000313" key="3">
    <source>
        <dbReference type="Proteomes" id="UP001488838"/>
    </source>
</evidence>
<accession>A0AAW0IC66</accession>
<feature type="region of interest" description="Disordered" evidence="1">
    <location>
        <begin position="29"/>
        <end position="62"/>
    </location>
</feature>
<gene>
    <name evidence="2" type="ORF">U0070_018586</name>
</gene>
<sequence length="119" mass="12435">MIHPPFSGDRTPACPEAAMDALQHFCTEEQRSRRHLHGAASSSAGLRSQATGQLPITGNVIRMGRTKKKLTGAATATGPPGKSAGDPSAYQIPVSSGLNAADCFLVIILHSHCELISSD</sequence>
<dbReference type="Proteomes" id="UP001488838">
    <property type="component" value="Unassembled WGS sequence"/>
</dbReference>
<protein>
    <submittedName>
        <fullName evidence="2">Uncharacterized protein</fullName>
    </submittedName>
</protein>
<dbReference type="AlphaFoldDB" id="A0AAW0IC66"/>
<reference evidence="2 3" key="1">
    <citation type="journal article" date="2023" name="bioRxiv">
        <title>Conserved and derived expression patterns and positive selection on dental genes reveal complex evolutionary context of ever-growing rodent molars.</title>
        <authorList>
            <person name="Calamari Z.T."/>
            <person name="Song A."/>
            <person name="Cohen E."/>
            <person name="Akter M."/>
            <person name="Roy R.D."/>
            <person name="Hallikas O."/>
            <person name="Christensen M.M."/>
            <person name="Li P."/>
            <person name="Marangoni P."/>
            <person name="Jernvall J."/>
            <person name="Klein O.D."/>
        </authorList>
    </citation>
    <scope>NUCLEOTIDE SEQUENCE [LARGE SCALE GENOMIC DNA]</scope>
    <source>
        <strain evidence="2">V071</strain>
    </source>
</reference>
<dbReference type="EMBL" id="JBBHLL010000160">
    <property type="protein sequence ID" value="KAK7812026.1"/>
    <property type="molecule type" value="Genomic_DNA"/>
</dbReference>
<feature type="compositionally biased region" description="Polar residues" evidence="1">
    <location>
        <begin position="40"/>
        <end position="56"/>
    </location>
</feature>
<evidence type="ECO:0000256" key="1">
    <source>
        <dbReference type="SAM" id="MobiDB-lite"/>
    </source>
</evidence>
<evidence type="ECO:0000313" key="2">
    <source>
        <dbReference type="EMBL" id="KAK7812026.1"/>
    </source>
</evidence>
<keyword evidence="3" id="KW-1185">Reference proteome</keyword>
<proteinExistence type="predicted"/>
<organism evidence="2 3">
    <name type="scientific">Myodes glareolus</name>
    <name type="common">Bank vole</name>
    <name type="synonym">Clethrionomys glareolus</name>
    <dbReference type="NCBI Taxonomy" id="447135"/>
    <lineage>
        <taxon>Eukaryota</taxon>
        <taxon>Metazoa</taxon>
        <taxon>Chordata</taxon>
        <taxon>Craniata</taxon>
        <taxon>Vertebrata</taxon>
        <taxon>Euteleostomi</taxon>
        <taxon>Mammalia</taxon>
        <taxon>Eutheria</taxon>
        <taxon>Euarchontoglires</taxon>
        <taxon>Glires</taxon>
        <taxon>Rodentia</taxon>
        <taxon>Myomorpha</taxon>
        <taxon>Muroidea</taxon>
        <taxon>Cricetidae</taxon>
        <taxon>Arvicolinae</taxon>
        <taxon>Myodes</taxon>
    </lineage>
</organism>